<dbReference type="SUPFAM" id="SSF47413">
    <property type="entry name" value="lambda repressor-like DNA-binding domains"/>
    <property type="match status" value="1"/>
</dbReference>
<dbReference type="PROSITE" id="PS50943">
    <property type="entry name" value="HTH_CROC1"/>
    <property type="match status" value="1"/>
</dbReference>
<dbReference type="OrthoDB" id="1786948at2"/>
<sequence length="117" mass="13304">MSLIGDKLKTCRKSKKLSLKQLCEKTNNQISVSFLSDIENGRSNPSLEKLKLIAGVLDIPVSYFLEESENSLYNTANNDVEFIPVLELLNDFSSWSLEDKQELLYYLKAKKVIRGNS</sequence>
<organism evidence="3 4">
    <name type="scientific">Clostridium puniceum</name>
    <dbReference type="NCBI Taxonomy" id="29367"/>
    <lineage>
        <taxon>Bacteria</taxon>
        <taxon>Bacillati</taxon>
        <taxon>Bacillota</taxon>
        <taxon>Clostridia</taxon>
        <taxon>Eubacteriales</taxon>
        <taxon>Clostridiaceae</taxon>
        <taxon>Clostridium</taxon>
    </lineage>
</organism>
<proteinExistence type="predicted"/>
<dbReference type="GO" id="GO:0003677">
    <property type="term" value="F:DNA binding"/>
    <property type="evidence" value="ECO:0007669"/>
    <property type="project" value="UniProtKB-KW"/>
</dbReference>
<reference evidence="3 4" key="1">
    <citation type="submission" date="2016-05" db="EMBL/GenBank/DDBJ databases">
        <title>Microbial solvent formation.</title>
        <authorList>
            <person name="Poehlein A."/>
            <person name="Montoya Solano J.D."/>
            <person name="Flitsch S."/>
            <person name="Krabben P."/>
            <person name="Duerre P."/>
            <person name="Daniel R."/>
        </authorList>
    </citation>
    <scope>NUCLEOTIDE SEQUENCE [LARGE SCALE GENOMIC DNA]</scope>
    <source>
        <strain evidence="3 4">DSM 2619</strain>
    </source>
</reference>
<dbReference type="InterPro" id="IPR050807">
    <property type="entry name" value="TransReg_Diox_bact_type"/>
</dbReference>
<dbReference type="GO" id="GO:0005829">
    <property type="term" value="C:cytosol"/>
    <property type="evidence" value="ECO:0007669"/>
    <property type="project" value="TreeGrafter"/>
</dbReference>
<dbReference type="RefSeq" id="WP_077850219.1">
    <property type="nucleotide sequence ID" value="NZ_LZZM01000245.1"/>
</dbReference>
<dbReference type="PANTHER" id="PTHR46797:SF25">
    <property type="entry name" value="TRANSCRIPTIONAL REGULATOR"/>
    <property type="match status" value="1"/>
</dbReference>
<evidence type="ECO:0000313" key="3">
    <source>
        <dbReference type="EMBL" id="OOM70019.1"/>
    </source>
</evidence>
<accession>A0A1S8SWZ6</accession>
<protein>
    <submittedName>
        <fullName evidence="3">HTH-type transcriptional regulator SinR</fullName>
    </submittedName>
</protein>
<gene>
    <name evidence="3" type="primary">sinR_2</name>
    <name evidence="3" type="ORF">CLPUN_53510</name>
</gene>
<evidence type="ECO:0000256" key="1">
    <source>
        <dbReference type="ARBA" id="ARBA00023125"/>
    </source>
</evidence>
<dbReference type="Proteomes" id="UP000190890">
    <property type="component" value="Unassembled WGS sequence"/>
</dbReference>
<dbReference type="CDD" id="cd00093">
    <property type="entry name" value="HTH_XRE"/>
    <property type="match status" value="1"/>
</dbReference>
<dbReference type="STRING" id="29367.CLPUN_53510"/>
<dbReference type="Pfam" id="PF01381">
    <property type="entry name" value="HTH_3"/>
    <property type="match status" value="1"/>
</dbReference>
<dbReference type="AlphaFoldDB" id="A0A1S8SWZ6"/>
<name>A0A1S8SWZ6_9CLOT</name>
<dbReference type="SMART" id="SM00530">
    <property type="entry name" value="HTH_XRE"/>
    <property type="match status" value="1"/>
</dbReference>
<comment type="caution">
    <text evidence="3">The sequence shown here is derived from an EMBL/GenBank/DDBJ whole genome shotgun (WGS) entry which is preliminary data.</text>
</comment>
<dbReference type="InterPro" id="IPR001387">
    <property type="entry name" value="Cro/C1-type_HTH"/>
</dbReference>
<dbReference type="EMBL" id="LZZM01000245">
    <property type="protein sequence ID" value="OOM70019.1"/>
    <property type="molecule type" value="Genomic_DNA"/>
</dbReference>
<feature type="domain" description="HTH cro/C1-type" evidence="2">
    <location>
        <begin position="8"/>
        <end position="64"/>
    </location>
</feature>
<dbReference type="GO" id="GO:0003700">
    <property type="term" value="F:DNA-binding transcription factor activity"/>
    <property type="evidence" value="ECO:0007669"/>
    <property type="project" value="TreeGrafter"/>
</dbReference>
<evidence type="ECO:0000313" key="4">
    <source>
        <dbReference type="Proteomes" id="UP000190890"/>
    </source>
</evidence>
<keyword evidence="1" id="KW-0238">DNA-binding</keyword>
<dbReference type="InterPro" id="IPR010982">
    <property type="entry name" value="Lambda_DNA-bd_dom_sf"/>
</dbReference>
<dbReference type="PANTHER" id="PTHR46797">
    <property type="entry name" value="HTH-TYPE TRANSCRIPTIONAL REGULATOR"/>
    <property type="match status" value="1"/>
</dbReference>
<dbReference type="Gene3D" id="1.10.260.40">
    <property type="entry name" value="lambda repressor-like DNA-binding domains"/>
    <property type="match status" value="1"/>
</dbReference>
<keyword evidence="4" id="KW-1185">Reference proteome</keyword>
<evidence type="ECO:0000259" key="2">
    <source>
        <dbReference type="PROSITE" id="PS50943"/>
    </source>
</evidence>